<dbReference type="InterPro" id="IPR010386">
    <property type="entry name" value="tRNA-Hydrxlase_MiaE"/>
</dbReference>
<dbReference type="GO" id="GO:0006400">
    <property type="term" value="P:tRNA modification"/>
    <property type="evidence" value="ECO:0007669"/>
    <property type="project" value="InterPro"/>
</dbReference>
<dbReference type="SUPFAM" id="SSF47240">
    <property type="entry name" value="Ferritin-like"/>
    <property type="match status" value="1"/>
</dbReference>
<dbReference type="Pfam" id="PF06175">
    <property type="entry name" value="MiaE"/>
    <property type="match status" value="1"/>
</dbReference>
<dbReference type="RefSeq" id="WP_015045501.1">
    <property type="nucleotide sequence ID" value="NC_018868.3"/>
</dbReference>
<dbReference type="PANTHER" id="PTHR42637">
    <property type="entry name" value="TRNA-(MS[2]IO[6]A)-HYDROXYLASE"/>
    <property type="match status" value="1"/>
</dbReference>
<dbReference type="AlphaFoldDB" id="K4KHA3"/>
<dbReference type="EMBL" id="CP003746">
    <property type="protein sequence ID" value="AFU97328.1"/>
    <property type="molecule type" value="Genomic_DNA"/>
</dbReference>
<protein>
    <submittedName>
        <fullName evidence="1">tRNA--hydroxylase</fullName>
    </submittedName>
</protein>
<proteinExistence type="predicted"/>
<gene>
    <name evidence="1" type="ordered locus">M5M_00455</name>
</gene>
<reference evidence="1 2" key="1">
    <citation type="journal article" date="2013" name="Genome Announc.">
        <title>Complete genome sequence of Simiduia agarivorans SA1(T), a marine bacterium able to degrade a variety of polysaccharides.</title>
        <authorList>
            <person name="Lin S.Y."/>
            <person name="Shieh W.Y."/>
            <person name="Chen J.S."/>
            <person name="Tang S.L."/>
        </authorList>
    </citation>
    <scope>NUCLEOTIDE SEQUENCE [LARGE SCALE GENOMIC DNA]</scope>
    <source>
        <strain evidence="2">DSM 21679 / JCM 13881 / BCRC 17597 / SA1</strain>
    </source>
</reference>
<dbReference type="Proteomes" id="UP000000466">
    <property type="component" value="Chromosome"/>
</dbReference>
<dbReference type="PANTHER" id="PTHR42637:SF1">
    <property type="entry name" value="TRNA 2-(METHYLSULFANYL)-N(6)-ISOPENTENYLADENOSINE(37) HYDROXYLASE"/>
    <property type="match status" value="1"/>
</dbReference>
<dbReference type="PIRSF" id="PIRSF020736">
    <property type="entry name" value="MiaE"/>
    <property type="match status" value="1"/>
</dbReference>
<organism evidence="1 2">
    <name type="scientific">Simiduia agarivorans (strain DSM 21679 / JCM 13881 / BCRC 17597 / SA1)</name>
    <dbReference type="NCBI Taxonomy" id="1117647"/>
    <lineage>
        <taxon>Bacteria</taxon>
        <taxon>Pseudomonadati</taxon>
        <taxon>Pseudomonadota</taxon>
        <taxon>Gammaproteobacteria</taxon>
        <taxon>Cellvibrionales</taxon>
        <taxon>Cellvibrionaceae</taxon>
        <taxon>Simiduia</taxon>
    </lineage>
</organism>
<dbReference type="InterPro" id="IPR009078">
    <property type="entry name" value="Ferritin-like_SF"/>
</dbReference>
<keyword evidence="2" id="KW-1185">Reference proteome</keyword>
<evidence type="ECO:0000313" key="1">
    <source>
        <dbReference type="EMBL" id="AFU97328.1"/>
    </source>
</evidence>
<dbReference type="KEGG" id="saga:M5M_00455"/>
<dbReference type="InterPro" id="IPR012347">
    <property type="entry name" value="Ferritin-like"/>
</dbReference>
<dbReference type="OrthoDB" id="9802518at2"/>
<dbReference type="GO" id="GO:0045301">
    <property type="term" value="F:tRNA 2-(methylsulfanyl)-N(6)-isopentenyladenosine(37) hydroxylase activity"/>
    <property type="evidence" value="ECO:0007669"/>
    <property type="project" value="InterPro"/>
</dbReference>
<accession>K4KHA3</accession>
<dbReference type="CDD" id="cd07910">
    <property type="entry name" value="MiaE"/>
    <property type="match status" value="1"/>
</dbReference>
<name>K4KHA3_SIMAS</name>
<dbReference type="STRING" id="1117647.M5M_00455"/>
<dbReference type="eggNOG" id="COG4445">
    <property type="taxonomic scope" value="Bacteria"/>
</dbReference>
<dbReference type="HOGENOM" id="CLU_056571_0_0_6"/>
<evidence type="ECO:0000313" key="2">
    <source>
        <dbReference type="Proteomes" id="UP000000466"/>
    </source>
</evidence>
<dbReference type="Gene3D" id="1.20.1260.10">
    <property type="match status" value="1"/>
</dbReference>
<sequence length="215" mass="24301">MTAIPEIRAFLRCETPQGWIDAALAHPEILLIDHANCELKAAQTAQGLMWKYGMNNSDKGPYNLVPETAFLLLNKMSRLAREELRHFEQVLAFMKKRQVVYEQLSAARYAAGLRQLVRTHEPAKLADTLLVGAIIEARSCERFEALAPHLDEALQKFYLSLLKSEARHYQDYLALAAKVEQPDVIERQLDKLLDAEAALIQGSDTEFRFHSGVPA</sequence>